<dbReference type="GeneID" id="8245153"/>
<dbReference type="PROSITE" id="PS51387">
    <property type="entry name" value="FAD_PCMH"/>
    <property type="match status" value="1"/>
</dbReference>
<keyword evidence="3" id="KW-0378">Hydrolase</keyword>
<dbReference type="Proteomes" id="UP000002009">
    <property type="component" value="Chromosome 7"/>
</dbReference>
<reference evidence="7 8" key="1">
    <citation type="journal article" date="2009" name="Science">
        <title>Green evolution and dynamic adaptations revealed by genomes of the marine picoeukaryotes Micromonas.</title>
        <authorList>
            <person name="Worden A.Z."/>
            <person name="Lee J.H."/>
            <person name="Mock T."/>
            <person name="Rouze P."/>
            <person name="Simmons M.P."/>
            <person name="Aerts A.L."/>
            <person name="Allen A.E."/>
            <person name="Cuvelier M.L."/>
            <person name="Derelle E."/>
            <person name="Everett M.V."/>
            <person name="Foulon E."/>
            <person name="Grimwood J."/>
            <person name="Gundlach H."/>
            <person name="Henrissat B."/>
            <person name="Napoli C."/>
            <person name="McDonald S.M."/>
            <person name="Parker M.S."/>
            <person name="Rombauts S."/>
            <person name="Salamov A."/>
            <person name="Von Dassow P."/>
            <person name="Badger J.H."/>
            <person name="Coutinho P.M."/>
            <person name="Demir E."/>
            <person name="Dubchak I."/>
            <person name="Gentemann C."/>
            <person name="Eikrem W."/>
            <person name="Gready J.E."/>
            <person name="John U."/>
            <person name="Lanier W."/>
            <person name="Lindquist E.A."/>
            <person name="Lucas S."/>
            <person name="Mayer K.F."/>
            <person name="Moreau H."/>
            <person name="Not F."/>
            <person name="Otillar R."/>
            <person name="Panaud O."/>
            <person name="Pangilinan J."/>
            <person name="Paulsen I."/>
            <person name="Piegu B."/>
            <person name="Poliakov A."/>
            <person name="Robbens S."/>
            <person name="Schmutz J."/>
            <person name="Toulza E."/>
            <person name="Wyss T."/>
            <person name="Zelensky A."/>
            <person name="Zhou K."/>
            <person name="Armbrust E.V."/>
            <person name="Bhattacharya D."/>
            <person name="Goodenough U.W."/>
            <person name="Van de Peer Y."/>
            <person name="Grigoriev I.V."/>
        </authorList>
    </citation>
    <scope>NUCLEOTIDE SEQUENCE [LARGE SCALE GENOMIC DNA]</scope>
    <source>
        <strain evidence="8">RCC299 / NOUM17</strain>
    </source>
</reference>
<comment type="cofactor">
    <cofactor evidence="1">
        <name>Zn(2+)</name>
        <dbReference type="ChEBI" id="CHEBI:29105"/>
    </cofactor>
</comment>
<dbReference type="AlphaFoldDB" id="C1EA00"/>
<dbReference type="KEGG" id="mis:MICPUN_59898"/>
<dbReference type="RefSeq" id="XP_002503863.1">
    <property type="nucleotide sequence ID" value="XM_002503817.1"/>
</dbReference>
<dbReference type="InParanoid" id="C1EA00"/>
<evidence type="ECO:0000256" key="1">
    <source>
        <dbReference type="ARBA" id="ARBA00001947"/>
    </source>
</evidence>
<dbReference type="Gene3D" id="3.40.50.10310">
    <property type="entry name" value="Creatininase"/>
    <property type="match status" value="1"/>
</dbReference>
<sequence length="850" mass="90620">MRAHARTVVARLVGGAQEYARRSIAFDVSGARVSPEAVAGAVAELRERGVEVVDSVDSEDAARRVALASRDFYWYSPKLKRELRGMKGDALVVARSEEDVVNAAGVAARRGVPLTPRGAGTGNYGQAVPMRGGLVLDLSPMDQIVSFDARDGIVRAHAGINLATLEETTRAEGWELRQHPSTRRTATLGGFVAGGSTGVGAVTHGGLAEDGAVLGLRVVTAEPSPRILELRGRDVFPVVHAYGTNGVVTEVEVPLARAQPWWDGVYRFPTLRHAAKFALELGEAPAIVAREVSVHQSPTFARELAHTALGGMLRDAGAGDAHVVLAQMAKPSLGPALRLARDNDGDACFEPSRSEDLALGIPLYEYAWNHTTLHALKRDKSVTYLQAAMMPGEALDLVTAVEQRYGADELVQHLEVVRFGGRIGFASLALLRPGTDAAVAVDKVEEVMRWHEANGVPVFNPHTHVLEDGGMKQTDWAQLGFKSGADPNGVLNPGKMRAWEEGKATTEASDPRGSFSAAYRLAQSDGASVANKDPNKKPNPNSKEDIMANRANRANEESNAPPPTTTRERKMSRLWSEWTTEDFATADLSDAVAVLPLGATEAHGPHLPLGVDSMHNAALLARALELVRHDVRVLALPPLDIGVSCEHGGFAGTVGIAPETAAKQWEEIGACVARAGIRKLILYNSHGGNHALAEVVARRLRLRHRMIAALALNLAMDDDGCAGALFPTDELRFGIHGGSLETSVMMHLRPELVDASKAAHFASSAAQMGGKTLQRHALGFGVKTGWASQDLNPHGVVGDASDATDSKGAKLVESSARGLARLIEEMHATCADEWTGTAPLYPPQGTDEEI</sequence>
<dbReference type="InterPro" id="IPR036318">
    <property type="entry name" value="FAD-bd_PCMH-like_sf"/>
</dbReference>
<keyword evidence="4" id="KW-0862">Zinc</keyword>
<keyword evidence="8" id="KW-1185">Reference proteome</keyword>
<gene>
    <name evidence="7" type="ORF">MICPUN_59898</name>
</gene>
<evidence type="ECO:0000313" key="8">
    <source>
        <dbReference type="Proteomes" id="UP000002009"/>
    </source>
</evidence>
<proteinExistence type="predicted"/>
<feature type="region of interest" description="Disordered" evidence="5">
    <location>
        <begin position="550"/>
        <end position="571"/>
    </location>
</feature>
<dbReference type="SUPFAM" id="SSF56176">
    <property type="entry name" value="FAD-binding/transporter-associated domain-like"/>
    <property type="match status" value="1"/>
</dbReference>
<dbReference type="EMBL" id="CP001328">
    <property type="protein sequence ID" value="ACO65121.1"/>
    <property type="molecule type" value="Genomic_DNA"/>
</dbReference>
<dbReference type="GO" id="GO:0016811">
    <property type="term" value="F:hydrolase activity, acting on carbon-nitrogen (but not peptide) bonds, in linear amides"/>
    <property type="evidence" value="ECO:0007669"/>
    <property type="project" value="TreeGrafter"/>
</dbReference>
<dbReference type="eggNOG" id="ENOG502SKRE">
    <property type="taxonomic scope" value="Eukaryota"/>
</dbReference>
<dbReference type="InterPro" id="IPR016169">
    <property type="entry name" value="FAD-bd_PCMH_sub2"/>
</dbReference>
<dbReference type="InterPro" id="IPR003785">
    <property type="entry name" value="Creatininase/forma_Hydrolase"/>
</dbReference>
<protein>
    <recommendedName>
        <fullName evidence="6">FAD-binding PCMH-type domain-containing protein</fullName>
    </recommendedName>
</protein>
<dbReference type="GO" id="GO:0071949">
    <property type="term" value="F:FAD binding"/>
    <property type="evidence" value="ECO:0007669"/>
    <property type="project" value="InterPro"/>
</dbReference>
<organism evidence="7 8">
    <name type="scientific">Micromonas commoda (strain RCC299 / NOUM17 / CCMP2709)</name>
    <name type="common">Picoplanktonic green alga</name>
    <dbReference type="NCBI Taxonomy" id="296587"/>
    <lineage>
        <taxon>Eukaryota</taxon>
        <taxon>Viridiplantae</taxon>
        <taxon>Chlorophyta</taxon>
        <taxon>Mamiellophyceae</taxon>
        <taxon>Mamiellales</taxon>
        <taxon>Mamiellaceae</taxon>
        <taxon>Micromonas</taxon>
    </lineage>
</organism>
<dbReference type="OrthoDB" id="7786253at2759"/>
<dbReference type="STRING" id="296587.C1EA00"/>
<evidence type="ECO:0000259" key="6">
    <source>
        <dbReference type="PROSITE" id="PS51387"/>
    </source>
</evidence>
<dbReference type="Pfam" id="PF02633">
    <property type="entry name" value="Creatininase"/>
    <property type="match status" value="1"/>
</dbReference>
<dbReference type="InterPro" id="IPR006094">
    <property type="entry name" value="Oxid_FAD_bind_N"/>
</dbReference>
<evidence type="ECO:0000256" key="2">
    <source>
        <dbReference type="ARBA" id="ARBA00022723"/>
    </source>
</evidence>
<dbReference type="PANTHER" id="PTHR35005">
    <property type="entry name" value="3-DEHYDRO-SCYLLO-INOSOSE HYDROLASE"/>
    <property type="match status" value="1"/>
</dbReference>
<evidence type="ECO:0000256" key="3">
    <source>
        <dbReference type="ARBA" id="ARBA00022801"/>
    </source>
</evidence>
<evidence type="ECO:0000313" key="7">
    <source>
        <dbReference type="EMBL" id="ACO65121.1"/>
    </source>
</evidence>
<dbReference type="PANTHER" id="PTHR35005:SF1">
    <property type="entry name" value="2-AMINO-5-FORMYLAMINO-6-RIBOSYLAMINOPYRIMIDIN-4(3H)-ONE 5'-MONOPHOSPHATE DEFORMYLASE"/>
    <property type="match status" value="1"/>
</dbReference>
<dbReference type="InterPro" id="IPR016166">
    <property type="entry name" value="FAD-bd_PCMH"/>
</dbReference>
<feature type="domain" description="FAD-binding PCMH-type" evidence="6">
    <location>
        <begin position="84"/>
        <end position="258"/>
    </location>
</feature>
<dbReference type="InterPro" id="IPR024087">
    <property type="entry name" value="Creatininase-like_sf"/>
</dbReference>
<dbReference type="Pfam" id="PF01565">
    <property type="entry name" value="FAD_binding_4"/>
    <property type="match status" value="1"/>
</dbReference>
<dbReference type="Gene3D" id="3.30.465.10">
    <property type="match status" value="1"/>
</dbReference>
<name>C1EA00_MICCC</name>
<dbReference type="SUPFAM" id="SSF102215">
    <property type="entry name" value="Creatininase"/>
    <property type="match status" value="1"/>
</dbReference>
<evidence type="ECO:0000256" key="5">
    <source>
        <dbReference type="SAM" id="MobiDB-lite"/>
    </source>
</evidence>
<dbReference type="GO" id="GO:0046872">
    <property type="term" value="F:metal ion binding"/>
    <property type="evidence" value="ECO:0007669"/>
    <property type="project" value="UniProtKB-KW"/>
</dbReference>
<accession>C1EA00</accession>
<dbReference type="GO" id="GO:0009231">
    <property type="term" value="P:riboflavin biosynthetic process"/>
    <property type="evidence" value="ECO:0007669"/>
    <property type="project" value="TreeGrafter"/>
</dbReference>
<evidence type="ECO:0000256" key="4">
    <source>
        <dbReference type="ARBA" id="ARBA00022833"/>
    </source>
</evidence>
<keyword evidence="2" id="KW-0479">Metal-binding</keyword>
<feature type="region of interest" description="Disordered" evidence="5">
    <location>
        <begin position="525"/>
        <end position="544"/>
    </location>
</feature>